<evidence type="ECO:0000313" key="2">
    <source>
        <dbReference type="Proteomes" id="UP000502706"/>
    </source>
</evidence>
<accession>A0A6G8Q1Z3</accession>
<evidence type="ECO:0000313" key="1">
    <source>
        <dbReference type="EMBL" id="QIN80486.1"/>
    </source>
</evidence>
<dbReference type="AlphaFoldDB" id="A0A6G8Q1Z3"/>
<dbReference type="Gene3D" id="3.90.330.10">
    <property type="entry name" value="Nitrile hydratase alpha /Thiocyanate hydrolase gamma"/>
    <property type="match status" value="1"/>
</dbReference>
<dbReference type="GO" id="GO:0046914">
    <property type="term" value="F:transition metal ion binding"/>
    <property type="evidence" value="ECO:0007669"/>
    <property type="project" value="InterPro"/>
</dbReference>
<dbReference type="InterPro" id="IPR027417">
    <property type="entry name" value="P-loop_NTPase"/>
</dbReference>
<dbReference type="Pfam" id="PF17784">
    <property type="entry name" value="Sulfotransfer_4"/>
    <property type="match status" value="1"/>
</dbReference>
<dbReference type="PANTHER" id="PTHR36978:SF4">
    <property type="entry name" value="P-LOOP CONTAINING NUCLEOSIDE TRIPHOSPHATE HYDROLASE PROTEIN"/>
    <property type="match status" value="1"/>
</dbReference>
<dbReference type="GO" id="GO:0003824">
    <property type="term" value="F:catalytic activity"/>
    <property type="evidence" value="ECO:0007669"/>
    <property type="project" value="InterPro"/>
</dbReference>
<dbReference type="RefSeq" id="WP_166398152.1">
    <property type="nucleotide sequence ID" value="NZ_CP045121.1"/>
</dbReference>
<dbReference type="InterPro" id="IPR022513">
    <property type="entry name" value="TOMM_pelo"/>
</dbReference>
<dbReference type="Proteomes" id="UP000502706">
    <property type="component" value="Chromosome"/>
</dbReference>
<dbReference type="SUPFAM" id="SSF52540">
    <property type="entry name" value="P-loop containing nucleoside triphosphate hydrolases"/>
    <property type="match status" value="1"/>
</dbReference>
<protein>
    <submittedName>
        <fullName evidence="1">NHLP leader peptide family natural product</fullName>
    </submittedName>
</protein>
<gene>
    <name evidence="1" type="ORF">GBA65_20405</name>
</gene>
<dbReference type="SUPFAM" id="SSF56209">
    <property type="entry name" value="Nitrile hydratase alpha chain"/>
    <property type="match status" value="1"/>
</dbReference>
<dbReference type="InterPro" id="IPR040632">
    <property type="entry name" value="Sulfotransfer_4"/>
</dbReference>
<proteinExistence type="predicted"/>
<dbReference type="EMBL" id="CP045121">
    <property type="protein sequence ID" value="QIN80486.1"/>
    <property type="molecule type" value="Genomic_DNA"/>
</dbReference>
<dbReference type="NCBIfam" id="TIGR03793">
    <property type="entry name" value="leader_NHLP"/>
    <property type="match status" value="1"/>
</dbReference>
<dbReference type="Gene3D" id="3.40.50.300">
    <property type="entry name" value="P-loop containing nucleotide triphosphate hydrolases"/>
    <property type="match status" value="1"/>
</dbReference>
<dbReference type="KEGG" id="rmar:GBA65_20405"/>
<dbReference type="InterPro" id="IPR036648">
    <property type="entry name" value="CN_Hdrase_a/SCN_Hdrase_g_sf"/>
</dbReference>
<dbReference type="PANTHER" id="PTHR36978">
    <property type="entry name" value="P-LOOP CONTAINING NUCLEOTIDE TRIPHOSPHATE HYDROLASE"/>
    <property type="match status" value="1"/>
</dbReference>
<name>A0A6G8Q1Z3_9ACTN</name>
<reference evidence="1 2" key="1">
    <citation type="submission" date="2019-10" db="EMBL/GenBank/DDBJ databases">
        <title>Rubrobacter sp nov SCSIO 52915 isolated from a deep-sea sediment in the South China Sea.</title>
        <authorList>
            <person name="Chen R.W."/>
        </authorList>
    </citation>
    <scope>NUCLEOTIDE SEQUENCE [LARGE SCALE GENOMIC DNA]</scope>
    <source>
        <strain evidence="1 2">SCSIO 52915</strain>
    </source>
</reference>
<sequence length="319" mass="35757">MTRAGDELAEVCRRLVRKGTEDEAFRRGLLADPRSTVEQELGVKLPAEIEVRVIQGTQETFSLIIAPDVSPDARGGELSDEELEASAAGWPGPWGRWSIEGETRRGEGQGVDLRIIGAGLGRTGTMSLKTALEELGVGPCYHMSELRRHPEHPRAWVAASRGEPVDWKGVLRGYGATLDWPWCTYYKELMRAFPDAKVLLSVRDPEEWYESVAATVYCTFKIHRYLTHGPSPRSGPVGKESRIWGDTFSGWFEDREHAISIFERHNEEVRVHVPDDRLLVYEVGEGWGPLCEFLGVRVPVDKPFPRSNGYAAFWNLPGA</sequence>
<keyword evidence="2" id="KW-1185">Reference proteome</keyword>
<organism evidence="1 2">
    <name type="scientific">Rubrobacter marinus</name>
    <dbReference type="NCBI Taxonomy" id="2653852"/>
    <lineage>
        <taxon>Bacteria</taxon>
        <taxon>Bacillati</taxon>
        <taxon>Actinomycetota</taxon>
        <taxon>Rubrobacteria</taxon>
        <taxon>Rubrobacterales</taxon>
        <taxon>Rubrobacteraceae</taxon>
        <taxon>Rubrobacter</taxon>
    </lineage>
</organism>